<dbReference type="AlphaFoldDB" id="A0A9P5SE83"/>
<keyword evidence="4" id="KW-1185">Reference proteome</keyword>
<name>A0A9P5SE83_9FUNG</name>
<dbReference type="InterPro" id="IPR002767">
    <property type="entry name" value="Thiamine_BP"/>
</dbReference>
<evidence type="ECO:0000313" key="3">
    <source>
        <dbReference type="EMBL" id="KAF9327007.1"/>
    </source>
</evidence>
<dbReference type="EMBL" id="JAAAUY010000711">
    <property type="protein sequence ID" value="KAF9327007.1"/>
    <property type="molecule type" value="Genomic_DNA"/>
</dbReference>
<comment type="similarity">
    <text evidence="1">Belongs to the UPF0045 family.</text>
</comment>
<organism evidence="3 4">
    <name type="scientific">Podila minutissima</name>
    <dbReference type="NCBI Taxonomy" id="64525"/>
    <lineage>
        <taxon>Eukaryota</taxon>
        <taxon>Fungi</taxon>
        <taxon>Fungi incertae sedis</taxon>
        <taxon>Mucoromycota</taxon>
        <taxon>Mortierellomycotina</taxon>
        <taxon>Mortierellomycetes</taxon>
        <taxon>Mortierellales</taxon>
        <taxon>Mortierellaceae</taxon>
        <taxon>Podila</taxon>
    </lineage>
</organism>
<comment type="caution">
    <text evidence="3">The sequence shown here is derived from an EMBL/GenBank/DDBJ whole genome shotgun (WGS) entry which is preliminary data.</text>
</comment>
<reference evidence="3" key="1">
    <citation type="journal article" date="2020" name="Fungal Divers.">
        <title>Resolving the Mortierellaceae phylogeny through synthesis of multi-gene phylogenetics and phylogenomics.</title>
        <authorList>
            <person name="Vandepol N."/>
            <person name="Liber J."/>
            <person name="Desiro A."/>
            <person name="Na H."/>
            <person name="Kennedy M."/>
            <person name="Barry K."/>
            <person name="Grigoriev I.V."/>
            <person name="Miller A.N."/>
            <person name="O'Donnell K."/>
            <person name="Stajich J.E."/>
            <person name="Bonito G."/>
        </authorList>
    </citation>
    <scope>NUCLEOTIDE SEQUENCE</scope>
    <source>
        <strain evidence="3">NVP1</strain>
    </source>
</reference>
<evidence type="ECO:0000313" key="4">
    <source>
        <dbReference type="Proteomes" id="UP000696485"/>
    </source>
</evidence>
<dbReference type="Proteomes" id="UP000696485">
    <property type="component" value="Unassembled WGS sequence"/>
</dbReference>
<feature type="domain" description="Thiamine-binding protein" evidence="2">
    <location>
        <begin position="30"/>
        <end position="98"/>
    </location>
</feature>
<dbReference type="Pfam" id="PF01910">
    <property type="entry name" value="Thiamine_BP"/>
    <property type="match status" value="1"/>
</dbReference>
<dbReference type="GO" id="GO:0005829">
    <property type="term" value="C:cytosol"/>
    <property type="evidence" value="ECO:0007669"/>
    <property type="project" value="TreeGrafter"/>
</dbReference>
<dbReference type="PANTHER" id="PTHR33777:SF1">
    <property type="entry name" value="UPF0045 PROTEIN ECM15"/>
    <property type="match status" value="1"/>
</dbReference>
<proteinExistence type="inferred from homology"/>
<dbReference type="SUPFAM" id="SSF89957">
    <property type="entry name" value="MTH1187/YkoF-like"/>
    <property type="match status" value="1"/>
</dbReference>
<accession>A0A9P5SE83</accession>
<dbReference type="Gene3D" id="3.30.70.930">
    <property type="match status" value="1"/>
</dbReference>
<dbReference type="PANTHER" id="PTHR33777">
    <property type="entry name" value="UPF0045 PROTEIN ECM15"/>
    <property type="match status" value="1"/>
</dbReference>
<protein>
    <recommendedName>
        <fullName evidence="2">Thiamine-binding protein domain-containing protein</fullName>
    </recommendedName>
</protein>
<gene>
    <name evidence="3" type="ORF">BG006_009637</name>
</gene>
<evidence type="ECO:0000256" key="1">
    <source>
        <dbReference type="ARBA" id="ARBA00010272"/>
    </source>
</evidence>
<dbReference type="InterPro" id="IPR051614">
    <property type="entry name" value="UPF0045_domain"/>
</dbReference>
<sequence length="103" mass="11131">MSTYTAKAPTTAATFLAGIDTTKDTLPCSADFAVYPIGTTVPFSDVIEAIEQVLKKCHIEYKIHEQGTIMHGEMSVIMHAIKTCHQALLAMGCPQVISKYGTP</sequence>
<dbReference type="InterPro" id="IPR029756">
    <property type="entry name" value="MTH1187/YkoF-like"/>
</dbReference>
<evidence type="ECO:0000259" key="2">
    <source>
        <dbReference type="Pfam" id="PF01910"/>
    </source>
</evidence>